<name>A0A4R0GX57_9ACTN</name>
<keyword evidence="1" id="KW-0732">Signal</keyword>
<evidence type="ECO:0000313" key="2">
    <source>
        <dbReference type="EMBL" id="TCC02537.1"/>
    </source>
</evidence>
<protein>
    <submittedName>
        <fullName evidence="2">Uncharacterized protein</fullName>
    </submittedName>
</protein>
<sequence>MRAGRWRRTVGTAAALLLAGSAVGGCQVGPAPPAAADLRTGAPPWDAPRDAVSYIDKAGFERLPLDFSGPSPYTLNIAVTVDGKPVQVPAGIGIDKLRAEQAAIHTHTTDGQVWVEAKTASEHPTLAQFFTLWGLRYDANCLADACTALKITVDGKPAPWNTPLTRNSHVLVTVRH</sequence>
<dbReference type="Proteomes" id="UP000292346">
    <property type="component" value="Unassembled WGS sequence"/>
</dbReference>
<feature type="chain" id="PRO_5038555782" evidence="1">
    <location>
        <begin position="25"/>
        <end position="176"/>
    </location>
</feature>
<dbReference type="PROSITE" id="PS51257">
    <property type="entry name" value="PROKAR_LIPOPROTEIN"/>
    <property type="match status" value="1"/>
</dbReference>
<dbReference type="EMBL" id="SJJZ01000005">
    <property type="protein sequence ID" value="TCC02537.1"/>
    <property type="molecule type" value="Genomic_DNA"/>
</dbReference>
<dbReference type="OrthoDB" id="8988083at2"/>
<accession>A0A4R0GX57</accession>
<evidence type="ECO:0000256" key="1">
    <source>
        <dbReference type="SAM" id="SignalP"/>
    </source>
</evidence>
<organism evidence="2 3">
    <name type="scientific">Kribbella soli</name>
    <dbReference type="NCBI Taxonomy" id="1124743"/>
    <lineage>
        <taxon>Bacteria</taxon>
        <taxon>Bacillati</taxon>
        <taxon>Actinomycetota</taxon>
        <taxon>Actinomycetes</taxon>
        <taxon>Propionibacteriales</taxon>
        <taxon>Kribbellaceae</taxon>
        <taxon>Kribbella</taxon>
    </lineage>
</organism>
<gene>
    <name evidence="2" type="ORF">E0H45_36455</name>
</gene>
<evidence type="ECO:0000313" key="3">
    <source>
        <dbReference type="Proteomes" id="UP000292346"/>
    </source>
</evidence>
<comment type="caution">
    <text evidence="2">The sequence shown here is derived from an EMBL/GenBank/DDBJ whole genome shotgun (WGS) entry which is preliminary data.</text>
</comment>
<reference evidence="2 3" key="1">
    <citation type="submission" date="2019-02" db="EMBL/GenBank/DDBJ databases">
        <title>Kribbella capetownensis sp. nov. and Kribbella speibonae sp. nov., isolated from soil.</title>
        <authorList>
            <person name="Curtis S.M."/>
            <person name="Norton I."/>
            <person name="Everest G.J."/>
            <person name="Meyers P.R."/>
        </authorList>
    </citation>
    <scope>NUCLEOTIDE SEQUENCE [LARGE SCALE GENOMIC DNA]</scope>
    <source>
        <strain evidence="2 3">KCTC 29219</strain>
    </source>
</reference>
<dbReference type="AlphaFoldDB" id="A0A4R0GX57"/>
<feature type="signal peptide" evidence="1">
    <location>
        <begin position="1"/>
        <end position="24"/>
    </location>
</feature>
<proteinExistence type="predicted"/>
<keyword evidence="3" id="KW-1185">Reference proteome</keyword>
<dbReference type="RefSeq" id="WP_131346315.1">
    <property type="nucleotide sequence ID" value="NZ_SJJZ01000005.1"/>
</dbReference>